<name>B1XVE0_POLNS</name>
<evidence type="ECO:0000256" key="5">
    <source>
        <dbReference type="ARBA" id="ARBA00023237"/>
    </source>
</evidence>
<dbReference type="Pfam" id="PF06629">
    <property type="entry name" value="MipA"/>
    <property type="match status" value="1"/>
</dbReference>
<evidence type="ECO:0000256" key="3">
    <source>
        <dbReference type="ARBA" id="ARBA00022729"/>
    </source>
</evidence>
<proteinExistence type="inferred from homology"/>
<reference evidence="6" key="1">
    <citation type="submission" date="2008-03" db="EMBL/GenBank/DDBJ databases">
        <title>Complete sequence of Polynucleobacter necessarius STIR1.</title>
        <authorList>
            <consortium name="US DOE Joint Genome Institute"/>
            <person name="Copeland A."/>
            <person name="Lucas S."/>
            <person name="Lapidus A."/>
            <person name="Barry K."/>
            <person name="Detter J.C."/>
            <person name="Glavina del Rio T."/>
            <person name="Hammon N."/>
            <person name="Israni S."/>
            <person name="Dalin E."/>
            <person name="Tice H."/>
            <person name="Pitluck S."/>
            <person name="Chain P."/>
            <person name="Malfatti S."/>
            <person name="Shin M."/>
            <person name="Vergez L."/>
            <person name="Schmutz J."/>
            <person name="Larimer F."/>
            <person name="Land M."/>
            <person name="Hauser L."/>
            <person name="Kyrpides N."/>
            <person name="Kim E."/>
            <person name="Hahn M."/>
            <person name="Richardson P."/>
        </authorList>
    </citation>
    <scope>NUCLEOTIDE SEQUENCE [LARGE SCALE GENOMIC DNA]</scope>
    <source>
        <strain evidence="6">STIR1</strain>
    </source>
</reference>
<dbReference type="AlphaFoldDB" id="B1XVE0"/>
<evidence type="ECO:0000256" key="4">
    <source>
        <dbReference type="ARBA" id="ARBA00023136"/>
    </source>
</evidence>
<gene>
    <name evidence="6" type="ordered locus">Pnec_1157</name>
</gene>
<dbReference type="KEGG" id="pne:Pnec_1157"/>
<keyword evidence="3" id="KW-0732">Signal</keyword>
<evidence type="ECO:0000256" key="2">
    <source>
        <dbReference type="ARBA" id="ARBA00005722"/>
    </source>
</evidence>
<dbReference type="EMBL" id="CP001010">
    <property type="protein sequence ID" value="ACB44317.1"/>
    <property type="molecule type" value="Genomic_DNA"/>
</dbReference>
<keyword evidence="5" id="KW-0998">Cell outer membrane</keyword>
<dbReference type="GO" id="GO:0009252">
    <property type="term" value="P:peptidoglycan biosynthetic process"/>
    <property type="evidence" value="ECO:0007669"/>
    <property type="project" value="TreeGrafter"/>
</dbReference>
<dbReference type="HOGENOM" id="CLU_1593061_0_0_4"/>
<dbReference type="PANTHER" id="PTHR38776">
    <property type="entry name" value="MLTA-INTERACTING PROTEIN-RELATED"/>
    <property type="match status" value="1"/>
</dbReference>
<dbReference type="PANTHER" id="PTHR38776:SF1">
    <property type="entry name" value="MLTA-INTERACTING PROTEIN-RELATED"/>
    <property type="match status" value="1"/>
</dbReference>
<dbReference type="STRING" id="452638.Pnec_1157"/>
<organism evidence="6">
    <name type="scientific">Polynucleobacter necessarius subsp. necessarius (strain STIR1)</name>
    <dbReference type="NCBI Taxonomy" id="452638"/>
    <lineage>
        <taxon>Bacteria</taxon>
        <taxon>Pseudomonadati</taxon>
        <taxon>Pseudomonadota</taxon>
        <taxon>Betaproteobacteria</taxon>
        <taxon>Burkholderiales</taxon>
        <taxon>Burkholderiaceae</taxon>
        <taxon>Polynucleobacter</taxon>
    </lineage>
</organism>
<sequence>MAGKISLDSYKVKPPINGYGINRSDPIPIGVGTLQETPIGGFFANAYYDFGKSKGMLYELSYFGELETYKQIVVYPQIGAERQSNQYANYYYGINPGESLATGYSAYSAPATTNLFAGLMIEIPIIDQWFVNLYTKRKWMGGGINNSPVMNRPFQDTIFTAIAYRFK</sequence>
<dbReference type="GO" id="GO:0009279">
    <property type="term" value="C:cell outer membrane"/>
    <property type="evidence" value="ECO:0007669"/>
    <property type="project" value="UniProtKB-SubCell"/>
</dbReference>
<evidence type="ECO:0000313" key="6">
    <source>
        <dbReference type="EMBL" id="ACB44317.1"/>
    </source>
</evidence>
<dbReference type="eggNOG" id="COG3713">
    <property type="taxonomic scope" value="Bacteria"/>
</dbReference>
<dbReference type="InterPro" id="IPR010583">
    <property type="entry name" value="MipA"/>
</dbReference>
<comment type="subcellular location">
    <subcellularLocation>
        <location evidence="1">Cell outer membrane</location>
    </subcellularLocation>
</comment>
<dbReference type="OrthoDB" id="8562138at2"/>
<evidence type="ECO:0000256" key="1">
    <source>
        <dbReference type="ARBA" id="ARBA00004442"/>
    </source>
</evidence>
<keyword evidence="4" id="KW-0472">Membrane</keyword>
<comment type="similarity">
    <text evidence="2">Belongs to the MipA/OmpV family.</text>
</comment>
<accession>B1XVE0</accession>
<protein>
    <submittedName>
        <fullName evidence="6">MltA-interacting MipA family protein</fullName>
    </submittedName>
</protein>